<comment type="caution">
    <text evidence="2">The sequence shown here is derived from an EMBL/GenBank/DDBJ whole genome shotgun (WGS) entry which is preliminary data.</text>
</comment>
<name>A0A0J8VTS6_9ENTR</name>
<feature type="signal peptide" evidence="1">
    <location>
        <begin position="1"/>
        <end position="18"/>
    </location>
</feature>
<keyword evidence="3" id="KW-1185">Reference proteome</keyword>
<dbReference type="EMBL" id="LFEJ01000003">
    <property type="protein sequence ID" value="KMV36427.1"/>
    <property type="molecule type" value="Genomic_DNA"/>
</dbReference>
<reference evidence="2 3" key="1">
    <citation type="submission" date="2015-06" db="EMBL/GenBank/DDBJ databases">
        <title>Genome sequencing of Cronobacter sp. strain DJ34 isolated from petroleum contaminated sludge of Duliajan Oil Fields, Assam, India.</title>
        <authorList>
            <person name="Pal S."/>
            <person name="Banerjee T.D."/>
            <person name="Roy A."/>
            <person name="Sar P."/>
            <person name="Kazy S.K."/>
        </authorList>
    </citation>
    <scope>NUCLEOTIDE SEQUENCE [LARGE SCALE GENOMIC DNA]</scope>
    <source>
        <strain evidence="2 3">DJ34</strain>
    </source>
</reference>
<protein>
    <submittedName>
        <fullName evidence="2">Uncharacterized protein</fullName>
    </submittedName>
</protein>
<sequence length="183" mass="20664">MIKKALILTLLTSQSVLATQMEAFIQKHYDETGEETEVQKDLTPSIVIGNQQIVMEIQTLDDVHKLTKAPIQESRHYKWLCITDKKDVSYAFISDNAMGRGNLTSVVLLEDGEGCEFFNDRLSITIKDVPLLSATNNKLIKAYGQIADAYYSYKPVKDGFTQANTIQYFPDEKGVIIYQITTN</sequence>
<dbReference type="RefSeq" id="WP_048887318.1">
    <property type="nucleotide sequence ID" value="NZ_LFEJ01000003.1"/>
</dbReference>
<evidence type="ECO:0000256" key="1">
    <source>
        <dbReference type="SAM" id="SignalP"/>
    </source>
</evidence>
<evidence type="ECO:0000313" key="3">
    <source>
        <dbReference type="Proteomes" id="UP000037315"/>
    </source>
</evidence>
<feature type="chain" id="PRO_5005311445" evidence="1">
    <location>
        <begin position="19"/>
        <end position="183"/>
    </location>
</feature>
<evidence type="ECO:0000313" key="2">
    <source>
        <dbReference type="EMBL" id="KMV36427.1"/>
    </source>
</evidence>
<dbReference type="AlphaFoldDB" id="A0A0J8VTS6"/>
<organism evidence="2 3">
    <name type="scientific">Franconibacter pulveris</name>
    <dbReference type="NCBI Taxonomy" id="435910"/>
    <lineage>
        <taxon>Bacteria</taxon>
        <taxon>Pseudomonadati</taxon>
        <taxon>Pseudomonadota</taxon>
        <taxon>Gammaproteobacteria</taxon>
        <taxon>Enterobacterales</taxon>
        <taxon>Enterobacteriaceae</taxon>
        <taxon>Franconibacter</taxon>
    </lineage>
</organism>
<proteinExistence type="predicted"/>
<dbReference type="OrthoDB" id="6555391at2"/>
<dbReference type="Proteomes" id="UP000037315">
    <property type="component" value="Unassembled WGS sequence"/>
</dbReference>
<gene>
    <name evidence="2" type="ORF">ACH50_03185</name>
</gene>
<keyword evidence="1" id="KW-0732">Signal</keyword>
<accession>A0A0J8VTS6</accession>
<dbReference type="PATRIC" id="fig|1656095.3.peg.425"/>